<feature type="compositionally biased region" description="Low complexity" evidence="2">
    <location>
        <begin position="134"/>
        <end position="146"/>
    </location>
</feature>
<dbReference type="Gene3D" id="3.90.810.10">
    <property type="entry name" value="CRIB domain"/>
    <property type="match status" value="1"/>
</dbReference>
<name>A0A0V0QWY6_PSEPJ</name>
<dbReference type="PROSITE" id="PS51082">
    <property type="entry name" value="WH2"/>
    <property type="match status" value="1"/>
</dbReference>
<feature type="region of interest" description="Disordered" evidence="2">
    <location>
        <begin position="125"/>
        <end position="151"/>
    </location>
</feature>
<accession>A0A0V0QWY6</accession>
<keyword evidence="1" id="KW-0175">Coiled coil</keyword>
<sequence>MDSNDYSQQQIQKEGKKKELFGFRRGLKKLYKKIHDKKEEETEEQCDKNQKFYLSKPILQNTKNEIKLTETGTLDLSKMDENMKKILQNAGITEQEMNDKEFAPFICDALSVFNENISSFIDQEKQQEIDRKQSQQVQESDQNQAQKPQYNDIKLESQNINGQEIKHQDSGDNSEQIEKDNQSNVINQEQQKLEENSQDNIQNQQIIEKINNQNNTQNHNLQNQNQETLNNQIKQSAINPNERNNLLHQIRAGNFNLRKAQPAVEKKKTLTQNIEIINQKNNQQNLTNYLAQAILQRRNQLKKHYTGTSSEQESSDSEFSD</sequence>
<evidence type="ECO:0000256" key="2">
    <source>
        <dbReference type="SAM" id="MobiDB-lite"/>
    </source>
</evidence>
<dbReference type="Proteomes" id="UP000054937">
    <property type="component" value="Unassembled WGS sequence"/>
</dbReference>
<dbReference type="InParanoid" id="A0A0V0QWY6"/>
<keyword evidence="5" id="KW-1185">Reference proteome</keyword>
<feature type="region of interest" description="Disordered" evidence="2">
    <location>
        <begin position="302"/>
        <end position="321"/>
    </location>
</feature>
<comment type="caution">
    <text evidence="4">The sequence shown here is derived from an EMBL/GenBank/DDBJ whole genome shotgun (WGS) entry which is preliminary data.</text>
</comment>
<dbReference type="GO" id="GO:0003779">
    <property type="term" value="F:actin binding"/>
    <property type="evidence" value="ECO:0007669"/>
    <property type="project" value="InterPro"/>
</dbReference>
<evidence type="ECO:0000313" key="5">
    <source>
        <dbReference type="Proteomes" id="UP000054937"/>
    </source>
</evidence>
<reference evidence="4 5" key="1">
    <citation type="journal article" date="2015" name="Sci. Rep.">
        <title>Genome of the facultative scuticociliatosis pathogen Pseudocohnilembus persalinus provides insight into its virulence through horizontal gene transfer.</title>
        <authorList>
            <person name="Xiong J."/>
            <person name="Wang G."/>
            <person name="Cheng J."/>
            <person name="Tian M."/>
            <person name="Pan X."/>
            <person name="Warren A."/>
            <person name="Jiang C."/>
            <person name="Yuan D."/>
            <person name="Miao W."/>
        </authorList>
    </citation>
    <scope>NUCLEOTIDE SEQUENCE [LARGE SCALE GENOMIC DNA]</scope>
    <source>
        <strain evidence="4">36N120E</strain>
    </source>
</reference>
<evidence type="ECO:0000259" key="3">
    <source>
        <dbReference type="PROSITE" id="PS51082"/>
    </source>
</evidence>
<evidence type="ECO:0000313" key="4">
    <source>
        <dbReference type="EMBL" id="KRX06570.1"/>
    </source>
</evidence>
<dbReference type="EMBL" id="LDAU01000095">
    <property type="protein sequence ID" value="KRX06570.1"/>
    <property type="molecule type" value="Genomic_DNA"/>
</dbReference>
<feature type="domain" description="WH2" evidence="3">
    <location>
        <begin position="242"/>
        <end position="260"/>
    </location>
</feature>
<dbReference type="AlphaFoldDB" id="A0A0V0QWY6"/>
<evidence type="ECO:0000256" key="1">
    <source>
        <dbReference type="SAM" id="Coils"/>
    </source>
</evidence>
<dbReference type="InterPro" id="IPR003124">
    <property type="entry name" value="WH2_dom"/>
</dbReference>
<gene>
    <name evidence="4" type="ORF">PPERSA_10428</name>
</gene>
<protein>
    <recommendedName>
        <fullName evidence="3">WH2 domain-containing protein</fullName>
    </recommendedName>
</protein>
<organism evidence="4 5">
    <name type="scientific">Pseudocohnilembus persalinus</name>
    <name type="common">Ciliate</name>
    <dbReference type="NCBI Taxonomy" id="266149"/>
    <lineage>
        <taxon>Eukaryota</taxon>
        <taxon>Sar</taxon>
        <taxon>Alveolata</taxon>
        <taxon>Ciliophora</taxon>
        <taxon>Intramacronucleata</taxon>
        <taxon>Oligohymenophorea</taxon>
        <taxon>Scuticociliatia</taxon>
        <taxon>Philasterida</taxon>
        <taxon>Pseudocohnilembidae</taxon>
        <taxon>Pseudocohnilembus</taxon>
    </lineage>
</organism>
<feature type="coiled-coil region" evidence="1">
    <location>
        <begin position="179"/>
        <end position="231"/>
    </location>
</feature>
<proteinExistence type="predicted"/>
<dbReference type="InterPro" id="IPR036936">
    <property type="entry name" value="CRIB_dom_sf"/>
</dbReference>